<feature type="region of interest" description="Disordered" evidence="1">
    <location>
        <begin position="1"/>
        <end position="26"/>
    </location>
</feature>
<organism evidence="2 3">
    <name type="scientific">Leptosia nina</name>
    <dbReference type="NCBI Taxonomy" id="320188"/>
    <lineage>
        <taxon>Eukaryota</taxon>
        <taxon>Metazoa</taxon>
        <taxon>Ecdysozoa</taxon>
        <taxon>Arthropoda</taxon>
        <taxon>Hexapoda</taxon>
        <taxon>Insecta</taxon>
        <taxon>Pterygota</taxon>
        <taxon>Neoptera</taxon>
        <taxon>Endopterygota</taxon>
        <taxon>Lepidoptera</taxon>
        <taxon>Glossata</taxon>
        <taxon>Ditrysia</taxon>
        <taxon>Papilionoidea</taxon>
        <taxon>Pieridae</taxon>
        <taxon>Pierinae</taxon>
        <taxon>Leptosia</taxon>
    </lineage>
</organism>
<gene>
    <name evidence="2" type="ORF">LNINA_LOCUS12902</name>
</gene>
<dbReference type="EMBL" id="CAVLEF010000265">
    <property type="protein sequence ID" value="CAK1553943.1"/>
    <property type="molecule type" value="Genomic_DNA"/>
</dbReference>
<dbReference type="Proteomes" id="UP001497472">
    <property type="component" value="Unassembled WGS sequence"/>
</dbReference>
<evidence type="ECO:0000313" key="2">
    <source>
        <dbReference type="EMBL" id="CAK1553943.1"/>
    </source>
</evidence>
<name>A0AAV1JWM0_9NEOP</name>
<proteinExistence type="predicted"/>
<sequence length="90" mass="9914">MRSYGRALRIQSAGSGSTHTSSRGNVRRWSGGLVWCAAMSRRCAKLEASTRANVLVADEFNEALLTEVPGDGRVSHERGASMMRRSVLFW</sequence>
<keyword evidence="3" id="KW-1185">Reference proteome</keyword>
<comment type="caution">
    <text evidence="2">The sequence shown here is derived from an EMBL/GenBank/DDBJ whole genome shotgun (WGS) entry which is preliminary data.</text>
</comment>
<evidence type="ECO:0000256" key="1">
    <source>
        <dbReference type="SAM" id="MobiDB-lite"/>
    </source>
</evidence>
<protein>
    <submittedName>
        <fullName evidence="2">Uncharacterized protein</fullName>
    </submittedName>
</protein>
<feature type="compositionally biased region" description="Polar residues" evidence="1">
    <location>
        <begin position="12"/>
        <end position="24"/>
    </location>
</feature>
<evidence type="ECO:0000313" key="3">
    <source>
        <dbReference type="Proteomes" id="UP001497472"/>
    </source>
</evidence>
<accession>A0AAV1JWM0</accession>
<reference evidence="2 3" key="1">
    <citation type="submission" date="2023-11" db="EMBL/GenBank/DDBJ databases">
        <authorList>
            <person name="Okamura Y."/>
        </authorList>
    </citation>
    <scope>NUCLEOTIDE SEQUENCE [LARGE SCALE GENOMIC DNA]</scope>
</reference>
<dbReference type="AlphaFoldDB" id="A0AAV1JWM0"/>